<keyword evidence="6 10" id="KW-1133">Transmembrane helix</keyword>
<sequence>MHLFTQDQMGHKPGNRNYEQDIVFITKHNKWLLKSIGIWPSVLKGAARFLPKIIIGIFTLALCFAIIPCILYIVFEERDSVMKLKLTGLLSFTVSCLFKYWFLSVQKPKIEDCIEQVQIDWKQVEFPNDRELMLKYGQVGRNLTIFCSVFMCSGEIFYSLILPYAIGTFIDEHNRTIKPVIYPTYSVLFDVQTSPIYEIVYTVHVICGYVSSSITAGTYGLAALFVTHACGQIDIVVSHLSDLIHNEHIKKTSILNRRFKQIIEHHLRILRFSAAVNFMLREICLVELVCSTCNICLLEYYCLTDWKESNTIGLTTYTMLLISLTFNIFILCYIGDLLIEKTSSMGQTCFMLDWYNLPGKTIQGLVLIIAMSGSPAKITAGSIADLSLSTFVNVLKTSVAYLNFLRATVT</sequence>
<dbReference type="GO" id="GO:0005549">
    <property type="term" value="F:odorant binding"/>
    <property type="evidence" value="ECO:0007669"/>
    <property type="project" value="InterPro"/>
</dbReference>
<dbReference type="RefSeq" id="XP_026669562.1">
    <property type="nucleotide sequence ID" value="XM_026813761.1"/>
</dbReference>
<organism evidence="11 12">
    <name type="scientific">Ceratina calcarata</name>
    <dbReference type="NCBI Taxonomy" id="156304"/>
    <lineage>
        <taxon>Eukaryota</taxon>
        <taxon>Metazoa</taxon>
        <taxon>Ecdysozoa</taxon>
        <taxon>Arthropoda</taxon>
        <taxon>Hexapoda</taxon>
        <taxon>Insecta</taxon>
        <taxon>Pterygota</taxon>
        <taxon>Neoptera</taxon>
        <taxon>Endopterygota</taxon>
        <taxon>Hymenoptera</taxon>
        <taxon>Apocrita</taxon>
        <taxon>Aculeata</taxon>
        <taxon>Apoidea</taxon>
        <taxon>Anthophila</taxon>
        <taxon>Apidae</taxon>
        <taxon>Ceratina</taxon>
        <taxon>Zadontomerus</taxon>
    </lineage>
</organism>
<comment type="subcellular location">
    <subcellularLocation>
        <location evidence="1 10">Cell membrane</location>
        <topology evidence="1 10">Multi-pass membrane protein</topology>
    </subcellularLocation>
</comment>
<dbReference type="AlphaFoldDB" id="A0AAJ7WAX3"/>
<dbReference type="GO" id="GO:0004984">
    <property type="term" value="F:olfactory receptor activity"/>
    <property type="evidence" value="ECO:0007669"/>
    <property type="project" value="InterPro"/>
</dbReference>
<accession>A0AAJ7WAX3</accession>
<dbReference type="InterPro" id="IPR004117">
    <property type="entry name" value="7tm6_olfct_rcpt"/>
</dbReference>
<evidence type="ECO:0000256" key="9">
    <source>
        <dbReference type="ARBA" id="ARBA00023224"/>
    </source>
</evidence>
<evidence type="ECO:0000313" key="12">
    <source>
        <dbReference type="RefSeq" id="XP_026669562.1"/>
    </source>
</evidence>
<dbReference type="Pfam" id="PF02949">
    <property type="entry name" value="7tm_6"/>
    <property type="match status" value="1"/>
</dbReference>
<evidence type="ECO:0000256" key="4">
    <source>
        <dbReference type="ARBA" id="ARBA00022692"/>
    </source>
</evidence>
<keyword evidence="9 10" id="KW-0807">Transducer</keyword>
<comment type="similarity">
    <text evidence="10">Belongs to the insect chemoreceptor superfamily. Heteromeric odorant receptor channel (TC 1.A.69) family.</text>
</comment>
<evidence type="ECO:0000256" key="3">
    <source>
        <dbReference type="ARBA" id="ARBA00022606"/>
    </source>
</evidence>
<dbReference type="Proteomes" id="UP000694925">
    <property type="component" value="Unplaced"/>
</dbReference>
<keyword evidence="2" id="KW-1003">Cell membrane</keyword>
<evidence type="ECO:0000256" key="1">
    <source>
        <dbReference type="ARBA" id="ARBA00004651"/>
    </source>
</evidence>
<keyword evidence="4 10" id="KW-0812">Transmembrane</keyword>
<evidence type="ECO:0000256" key="7">
    <source>
        <dbReference type="ARBA" id="ARBA00023136"/>
    </source>
</evidence>
<keyword evidence="11" id="KW-1185">Reference proteome</keyword>
<keyword evidence="5 10" id="KW-0552">Olfaction</keyword>
<proteinExistence type="inferred from homology"/>
<comment type="caution">
    <text evidence="10">Lacks conserved residue(s) required for the propagation of feature annotation.</text>
</comment>
<evidence type="ECO:0000256" key="8">
    <source>
        <dbReference type="ARBA" id="ARBA00023170"/>
    </source>
</evidence>
<feature type="transmembrane region" description="Helical" evidence="10">
    <location>
        <begin position="312"/>
        <end position="335"/>
    </location>
</feature>
<keyword evidence="7 10" id="KW-0472">Membrane</keyword>
<name>A0AAJ7WAX3_9HYME</name>
<dbReference type="KEGG" id="ccal:108625196"/>
<keyword evidence="8 10" id="KW-0675">Receptor</keyword>
<dbReference type="PANTHER" id="PTHR21137">
    <property type="entry name" value="ODORANT RECEPTOR"/>
    <property type="match status" value="1"/>
</dbReference>
<feature type="transmembrane region" description="Helical" evidence="10">
    <location>
        <begin position="53"/>
        <end position="74"/>
    </location>
</feature>
<gene>
    <name evidence="12" type="primary">LOC108625196</name>
</gene>
<evidence type="ECO:0000256" key="5">
    <source>
        <dbReference type="ARBA" id="ARBA00022725"/>
    </source>
</evidence>
<evidence type="ECO:0000256" key="2">
    <source>
        <dbReference type="ARBA" id="ARBA00022475"/>
    </source>
</evidence>
<keyword evidence="3 10" id="KW-0716">Sensory transduction</keyword>
<evidence type="ECO:0000256" key="6">
    <source>
        <dbReference type="ARBA" id="ARBA00022989"/>
    </source>
</evidence>
<dbReference type="GO" id="GO:0007165">
    <property type="term" value="P:signal transduction"/>
    <property type="evidence" value="ECO:0007669"/>
    <property type="project" value="UniProtKB-KW"/>
</dbReference>
<dbReference type="GO" id="GO:0005886">
    <property type="term" value="C:plasma membrane"/>
    <property type="evidence" value="ECO:0007669"/>
    <property type="project" value="UniProtKB-SubCell"/>
</dbReference>
<dbReference type="PANTHER" id="PTHR21137:SF35">
    <property type="entry name" value="ODORANT RECEPTOR 19A-RELATED"/>
    <property type="match status" value="1"/>
</dbReference>
<evidence type="ECO:0000256" key="10">
    <source>
        <dbReference type="RuleBase" id="RU351113"/>
    </source>
</evidence>
<reference evidence="12" key="1">
    <citation type="submission" date="2025-08" db="UniProtKB">
        <authorList>
            <consortium name="RefSeq"/>
        </authorList>
    </citation>
    <scope>IDENTIFICATION</scope>
    <source>
        <tissue evidence="12">Whole body</tissue>
    </source>
</reference>
<protein>
    <recommendedName>
        <fullName evidence="10">Odorant receptor</fullName>
    </recommendedName>
</protein>
<dbReference type="GeneID" id="108625196"/>
<feature type="transmembrane region" description="Helical" evidence="10">
    <location>
        <begin position="143"/>
        <end position="166"/>
    </location>
</feature>
<evidence type="ECO:0000313" key="11">
    <source>
        <dbReference type="Proteomes" id="UP000694925"/>
    </source>
</evidence>